<dbReference type="SMART" id="SM00923">
    <property type="entry name" value="MbtH"/>
    <property type="match status" value="1"/>
</dbReference>
<keyword evidence="3" id="KW-1185">Reference proteome</keyword>
<dbReference type="InterPro" id="IPR005153">
    <property type="entry name" value="MbtH-like_dom"/>
</dbReference>
<dbReference type="InterPro" id="IPR037407">
    <property type="entry name" value="MLP_fam"/>
</dbReference>
<dbReference type="Proteomes" id="UP001500016">
    <property type="component" value="Unassembled WGS sequence"/>
</dbReference>
<comment type="caution">
    <text evidence="2">The sequence shown here is derived from an EMBL/GenBank/DDBJ whole genome shotgun (WGS) entry which is preliminary data.</text>
</comment>
<sequence length="64" mass="7056">MSDAPTNPFDTDDDAATFLVLVNESGEHSLWPEFAEVPEGWTAAHGPCARQEALDWIGRAWIGR</sequence>
<gene>
    <name evidence="2" type="primary">mbtH</name>
    <name evidence="2" type="ORF">GCM10009801_48240</name>
</gene>
<dbReference type="RefSeq" id="WP_344531364.1">
    <property type="nucleotide sequence ID" value="NZ_BAAAPE010000013.1"/>
</dbReference>
<evidence type="ECO:0000313" key="2">
    <source>
        <dbReference type="EMBL" id="GAA2086076.1"/>
    </source>
</evidence>
<reference evidence="3" key="1">
    <citation type="journal article" date="2019" name="Int. J. Syst. Evol. Microbiol.">
        <title>The Global Catalogue of Microorganisms (GCM) 10K type strain sequencing project: providing services to taxonomists for standard genome sequencing and annotation.</title>
        <authorList>
            <consortium name="The Broad Institute Genomics Platform"/>
            <consortium name="The Broad Institute Genome Sequencing Center for Infectious Disease"/>
            <person name="Wu L."/>
            <person name="Ma J."/>
        </authorList>
    </citation>
    <scope>NUCLEOTIDE SEQUENCE [LARGE SCALE GENOMIC DNA]</scope>
    <source>
        <strain evidence="3">JCM 15478</strain>
    </source>
</reference>
<dbReference type="SUPFAM" id="SSF160582">
    <property type="entry name" value="MbtH-like"/>
    <property type="match status" value="1"/>
</dbReference>
<proteinExistence type="predicted"/>
<accession>A0ABP5HVD0</accession>
<dbReference type="InterPro" id="IPR038020">
    <property type="entry name" value="MbtH-like_sf"/>
</dbReference>
<dbReference type="Gene3D" id="3.90.820.10">
    <property type="entry name" value="Structural Genomics, Unknown Function 30-nov-00 1gh9 Mol_id"/>
    <property type="match status" value="1"/>
</dbReference>
<organism evidence="2 3">
    <name type="scientific">Streptomyces albiaxialis</name>
    <dbReference type="NCBI Taxonomy" id="329523"/>
    <lineage>
        <taxon>Bacteria</taxon>
        <taxon>Bacillati</taxon>
        <taxon>Actinomycetota</taxon>
        <taxon>Actinomycetes</taxon>
        <taxon>Kitasatosporales</taxon>
        <taxon>Streptomycetaceae</taxon>
        <taxon>Streptomyces</taxon>
    </lineage>
</organism>
<name>A0ABP5HVD0_9ACTN</name>
<evidence type="ECO:0000313" key="3">
    <source>
        <dbReference type="Proteomes" id="UP001500016"/>
    </source>
</evidence>
<feature type="domain" description="MbtH-like" evidence="1">
    <location>
        <begin position="7"/>
        <end position="59"/>
    </location>
</feature>
<dbReference type="EMBL" id="BAAAPE010000013">
    <property type="protein sequence ID" value="GAA2086076.1"/>
    <property type="molecule type" value="Genomic_DNA"/>
</dbReference>
<dbReference type="PANTHER" id="PTHR38444:SF1">
    <property type="entry name" value="ENTEROBACTIN BIOSYNTHESIS PROTEIN YBDZ"/>
    <property type="match status" value="1"/>
</dbReference>
<dbReference type="Pfam" id="PF03621">
    <property type="entry name" value="MbtH"/>
    <property type="match status" value="1"/>
</dbReference>
<evidence type="ECO:0000259" key="1">
    <source>
        <dbReference type="SMART" id="SM00923"/>
    </source>
</evidence>
<protein>
    <submittedName>
        <fullName evidence="2">Mycobactin NRPS accessory protein MbtH</fullName>
    </submittedName>
</protein>
<dbReference type="PANTHER" id="PTHR38444">
    <property type="entry name" value="ENTEROBACTIN BIOSYNTHESIS PROTEIN YBDZ"/>
    <property type="match status" value="1"/>
</dbReference>